<keyword evidence="1" id="KW-1133">Transmembrane helix</keyword>
<dbReference type="Proteomes" id="UP000243217">
    <property type="component" value="Unassembled WGS sequence"/>
</dbReference>
<gene>
    <name evidence="2" type="ORF">THRCLA_21324</name>
</gene>
<feature type="transmembrane region" description="Helical" evidence="1">
    <location>
        <begin position="459"/>
        <end position="479"/>
    </location>
</feature>
<feature type="transmembrane region" description="Helical" evidence="1">
    <location>
        <begin position="400"/>
        <end position="419"/>
    </location>
</feature>
<dbReference type="AlphaFoldDB" id="A0A1V9ZYC4"/>
<accession>A0A1V9ZYC4</accession>
<keyword evidence="1" id="KW-0472">Membrane</keyword>
<feature type="transmembrane region" description="Helical" evidence="1">
    <location>
        <begin position="257"/>
        <end position="274"/>
    </location>
</feature>
<name>A0A1V9ZYC4_9STRA</name>
<sequence>MSWIGIAIIIMVMIDSIINNWSINDYIGKALFFKTPIASSSKAIDLETKYSFPQGQSISDMSEIGMYMLNQTIDIIINHDCKDAYLVYIGAYSLTTTTDMCSKFKATYPVDLSKSTSVKLGVASNSLLFVRGDALTHIFTEDNTVDLAHGRMKALQLNDLGYVAARTDVDVRLTVKIPLNNTASPQNQQVSFYRIYPKNFCTGGIIMTEMAFGYCNMTLVYNDTSKQVLVTQSSNILGSTIKIGTLLTRSHFNSASHYLKFIAIVIAVGGYFAGRRTTQWKEIDLTQTESIFSKAIRMVAPKCFPYESYALRFDMFCYNSDIVVFLYAMAVLLDMQYGLFYSKTIDLFHAPAPEFSHAILMFGISIRFLWLNCATLKILKLICSIISTATYNGESSVMGFLNLSSVTSLYLSCILLLYIPQYIIYSNSVSINLDHQFEDLDPITVDPLDGYYIRCAPDIIVGVIVNLFIVLTIDHVIYYKHWQLLSKNTLTRQAIFNSTSILCDYLHGIQPDAEDEQKRAIIHCKARRLSTLQWFFMNHMILFGLSEKELQVKKKTQLTTMTVKSATSGACSDQGSNGKYYFVQTGDCHIQLVDENLCQLTALVYNIKVLKDLPVAVN</sequence>
<reference evidence="2 3" key="1">
    <citation type="journal article" date="2014" name="Genome Biol. Evol.">
        <title>The secreted proteins of Achlya hypogyna and Thraustotheca clavata identify the ancestral oomycete secretome and reveal gene acquisitions by horizontal gene transfer.</title>
        <authorList>
            <person name="Misner I."/>
            <person name="Blouin N."/>
            <person name="Leonard G."/>
            <person name="Richards T.A."/>
            <person name="Lane C.E."/>
        </authorList>
    </citation>
    <scope>NUCLEOTIDE SEQUENCE [LARGE SCALE GENOMIC DNA]</scope>
    <source>
        <strain evidence="2 3">ATCC 34112</strain>
    </source>
</reference>
<organism evidence="2 3">
    <name type="scientific">Thraustotheca clavata</name>
    <dbReference type="NCBI Taxonomy" id="74557"/>
    <lineage>
        <taxon>Eukaryota</taxon>
        <taxon>Sar</taxon>
        <taxon>Stramenopiles</taxon>
        <taxon>Oomycota</taxon>
        <taxon>Saprolegniomycetes</taxon>
        <taxon>Saprolegniales</taxon>
        <taxon>Achlyaceae</taxon>
        <taxon>Thraustotheca</taxon>
    </lineage>
</organism>
<evidence type="ECO:0000313" key="3">
    <source>
        <dbReference type="Proteomes" id="UP000243217"/>
    </source>
</evidence>
<protein>
    <submittedName>
        <fullName evidence="2">Uncharacterized protein</fullName>
    </submittedName>
</protein>
<comment type="caution">
    <text evidence="2">The sequence shown here is derived from an EMBL/GenBank/DDBJ whole genome shotgun (WGS) entry which is preliminary data.</text>
</comment>
<dbReference type="EMBL" id="JNBS01001077">
    <property type="protein sequence ID" value="OQS02790.1"/>
    <property type="molecule type" value="Genomic_DNA"/>
</dbReference>
<evidence type="ECO:0000313" key="2">
    <source>
        <dbReference type="EMBL" id="OQS02790.1"/>
    </source>
</evidence>
<feature type="transmembrane region" description="Helical" evidence="1">
    <location>
        <begin position="322"/>
        <end position="339"/>
    </location>
</feature>
<proteinExistence type="predicted"/>
<feature type="transmembrane region" description="Helical" evidence="1">
    <location>
        <begin position="359"/>
        <end position="379"/>
    </location>
</feature>
<evidence type="ECO:0000256" key="1">
    <source>
        <dbReference type="SAM" id="Phobius"/>
    </source>
</evidence>
<keyword evidence="1" id="KW-0812">Transmembrane</keyword>
<keyword evidence="3" id="KW-1185">Reference proteome</keyword>